<keyword evidence="2 4" id="KW-0862">Zinc</keyword>
<feature type="region of interest" description="Disordered" evidence="5">
    <location>
        <begin position="190"/>
        <end position="219"/>
    </location>
</feature>
<sequence>MAMHFGTAQDYEMKDCAICNEGVPLGEKLVVEKETIHLGCFKCAYCGTRLQVGNCAMELSFYNRYGPCWYCSLICAHLPTGEKEAKLKELGKQRASDRKAKRRHWHGKVISSSRKSFPGEKLIKTLNRWYNSFRFNFHNQSGGMQHILLDIHFLDYFLAKTEINQRENEQKIQIYTIIYLLRVKTEQNKAKLERMERQQTEEEKKREENGRRRRKDGMKEATNAYGKLDEELGNVFSNAFLLKLFDGSNTFSECSLNEFTIVYLLALKETLFNALNAHPTVKKGKSQKANQKLENKFEAEKHNMESIREWMLSDMTLFFSTRKKLVKYFNEIATENNGLKILRINQKFHHLFGYARMAIICETNFRELAFLVPFGECPFYALLYKEFFHNDTKIGKWRTKITLEKYLYDEWAKKLFKNETEKLIKEGPFIAVGERSYGHFAFARLRNLRQRSA</sequence>
<keyword evidence="8" id="KW-1185">Reference proteome</keyword>
<reference evidence="7 8" key="1">
    <citation type="submission" date="2024-10" db="EMBL/GenBank/DDBJ databases">
        <authorList>
            <person name="Kim D."/>
        </authorList>
    </citation>
    <scope>NUCLEOTIDE SEQUENCE [LARGE SCALE GENOMIC DNA]</scope>
    <source>
        <strain evidence="7">BH-2024</strain>
    </source>
</reference>
<name>A0ABD2KPD3_9BILA</name>
<dbReference type="InterPro" id="IPR001781">
    <property type="entry name" value="Znf_LIM"/>
</dbReference>
<gene>
    <name evidence="7" type="ORF">niasHT_022340</name>
</gene>
<keyword evidence="1 4" id="KW-0479">Metal-binding</keyword>
<keyword evidence="3 4" id="KW-0440">LIM domain</keyword>
<evidence type="ECO:0000313" key="7">
    <source>
        <dbReference type="EMBL" id="KAL3104629.1"/>
    </source>
</evidence>
<feature type="domain" description="LIM zinc-binding" evidence="6">
    <location>
        <begin position="14"/>
        <end position="82"/>
    </location>
</feature>
<proteinExistence type="predicted"/>
<evidence type="ECO:0000259" key="6">
    <source>
        <dbReference type="PROSITE" id="PS50023"/>
    </source>
</evidence>
<evidence type="ECO:0000256" key="5">
    <source>
        <dbReference type="SAM" id="MobiDB-lite"/>
    </source>
</evidence>
<evidence type="ECO:0000313" key="8">
    <source>
        <dbReference type="Proteomes" id="UP001620626"/>
    </source>
</evidence>
<evidence type="ECO:0000256" key="3">
    <source>
        <dbReference type="ARBA" id="ARBA00023038"/>
    </source>
</evidence>
<dbReference type="PROSITE" id="PS50023">
    <property type="entry name" value="LIM_DOMAIN_2"/>
    <property type="match status" value="1"/>
</dbReference>
<evidence type="ECO:0000256" key="1">
    <source>
        <dbReference type="ARBA" id="ARBA00022723"/>
    </source>
</evidence>
<dbReference type="AlphaFoldDB" id="A0ABD2KPD3"/>
<accession>A0ABD2KPD3</accession>
<comment type="caution">
    <text evidence="7">The sequence shown here is derived from an EMBL/GenBank/DDBJ whole genome shotgun (WGS) entry which is preliminary data.</text>
</comment>
<feature type="compositionally biased region" description="Basic and acidic residues" evidence="5">
    <location>
        <begin position="190"/>
        <end position="210"/>
    </location>
</feature>
<evidence type="ECO:0000256" key="2">
    <source>
        <dbReference type="ARBA" id="ARBA00022833"/>
    </source>
</evidence>
<dbReference type="Proteomes" id="UP001620626">
    <property type="component" value="Unassembled WGS sequence"/>
</dbReference>
<dbReference type="GO" id="GO:0046872">
    <property type="term" value="F:metal ion binding"/>
    <property type="evidence" value="ECO:0007669"/>
    <property type="project" value="UniProtKB-KW"/>
</dbReference>
<evidence type="ECO:0000256" key="4">
    <source>
        <dbReference type="PROSITE-ProRule" id="PRU00125"/>
    </source>
</evidence>
<dbReference type="Gene3D" id="2.10.110.10">
    <property type="entry name" value="Cysteine Rich Protein"/>
    <property type="match status" value="1"/>
</dbReference>
<organism evidence="7 8">
    <name type="scientific">Heterodera trifolii</name>
    <dbReference type="NCBI Taxonomy" id="157864"/>
    <lineage>
        <taxon>Eukaryota</taxon>
        <taxon>Metazoa</taxon>
        <taxon>Ecdysozoa</taxon>
        <taxon>Nematoda</taxon>
        <taxon>Chromadorea</taxon>
        <taxon>Rhabditida</taxon>
        <taxon>Tylenchina</taxon>
        <taxon>Tylenchomorpha</taxon>
        <taxon>Tylenchoidea</taxon>
        <taxon>Heteroderidae</taxon>
        <taxon>Heteroderinae</taxon>
        <taxon>Heterodera</taxon>
    </lineage>
</organism>
<protein>
    <recommendedName>
        <fullName evidence="6">LIM zinc-binding domain-containing protein</fullName>
    </recommendedName>
</protein>
<dbReference type="EMBL" id="JBICBT010000704">
    <property type="protein sequence ID" value="KAL3104629.1"/>
    <property type="molecule type" value="Genomic_DNA"/>
</dbReference>